<evidence type="ECO:0000256" key="8">
    <source>
        <dbReference type="ARBA" id="ARBA00023211"/>
    </source>
</evidence>
<evidence type="ECO:0000256" key="5">
    <source>
        <dbReference type="ARBA" id="ARBA00022842"/>
    </source>
</evidence>
<dbReference type="GO" id="GO:0051607">
    <property type="term" value="P:defense response to virus"/>
    <property type="evidence" value="ECO:0007669"/>
    <property type="project" value="UniProtKB-UniRule"/>
</dbReference>
<evidence type="ECO:0000256" key="9">
    <source>
        <dbReference type="ARBA" id="ARBA00038592"/>
    </source>
</evidence>
<feature type="binding site" evidence="10">
    <location>
        <position position="149"/>
    </location>
    <ligand>
        <name>Mn(2+)</name>
        <dbReference type="ChEBI" id="CHEBI:29035"/>
    </ligand>
</feature>
<keyword evidence="5 10" id="KW-0460">Magnesium</keyword>
<dbReference type="PANTHER" id="PTHR34353">
    <property type="entry name" value="CRISPR-ASSOCIATED ENDONUCLEASE CAS1 1"/>
    <property type="match status" value="1"/>
</dbReference>
<dbReference type="GO" id="GO:0004520">
    <property type="term" value="F:DNA endonuclease activity"/>
    <property type="evidence" value="ECO:0007669"/>
    <property type="project" value="InterPro"/>
</dbReference>
<dbReference type="RefSeq" id="WP_093410610.1">
    <property type="nucleotide sequence ID" value="NZ_FOVL01000019.1"/>
</dbReference>
<dbReference type="STRING" id="287099.SAMN05660413_02700"/>
<accession>A0A1I5C4L1</accession>
<protein>
    <recommendedName>
        <fullName evidence="10">CRISPR-associated endonuclease Cas1</fullName>
        <ecNumber evidence="10">3.1.-.-</ecNumber>
    </recommendedName>
</protein>
<keyword evidence="3 10" id="KW-0255">Endonuclease</keyword>
<comment type="function">
    <text evidence="10">CRISPR (clustered regularly interspaced short palindromic repeat), is an adaptive immune system that provides protection against mobile genetic elements (viruses, transposable elements and conjugative plasmids). CRISPR clusters contain spacers, sequences complementary to antecedent mobile elements, and target invading nucleic acids. CRISPR clusters are transcribed and processed into CRISPR RNA (crRNA). Acts as a dsDNA endonuclease. Involved in the integration of spacer DNA into the CRISPR cassette.</text>
</comment>
<evidence type="ECO:0000256" key="2">
    <source>
        <dbReference type="ARBA" id="ARBA00022723"/>
    </source>
</evidence>
<dbReference type="InterPro" id="IPR019855">
    <property type="entry name" value="CRISPR-assoc_Cas1_NMENI"/>
</dbReference>
<dbReference type="Proteomes" id="UP000199153">
    <property type="component" value="Unassembled WGS sequence"/>
</dbReference>
<evidence type="ECO:0000313" key="11">
    <source>
        <dbReference type="EMBL" id="SFN81806.1"/>
    </source>
</evidence>
<dbReference type="Gene3D" id="1.20.120.920">
    <property type="entry name" value="CRISPR-associated endonuclease Cas1, C-terminal domain"/>
    <property type="match status" value="1"/>
</dbReference>
<evidence type="ECO:0000256" key="6">
    <source>
        <dbReference type="ARBA" id="ARBA00023118"/>
    </source>
</evidence>
<dbReference type="OrthoDB" id="9803119at2"/>
<name>A0A1I5C4L1_9FLAO</name>
<evidence type="ECO:0000256" key="10">
    <source>
        <dbReference type="HAMAP-Rule" id="MF_01470"/>
    </source>
</evidence>
<dbReference type="HAMAP" id="MF_01470">
    <property type="entry name" value="Cas1"/>
    <property type="match status" value="1"/>
</dbReference>
<comment type="cofactor">
    <cofactor evidence="10">
        <name>Mg(2+)</name>
        <dbReference type="ChEBI" id="CHEBI:18420"/>
    </cofactor>
    <cofactor evidence="10">
        <name>Mn(2+)</name>
        <dbReference type="ChEBI" id="CHEBI:29035"/>
    </cofactor>
</comment>
<organism evidence="11 12">
    <name type="scientific">Salegentibacter flavus</name>
    <dbReference type="NCBI Taxonomy" id="287099"/>
    <lineage>
        <taxon>Bacteria</taxon>
        <taxon>Pseudomonadati</taxon>
        <taxon>Bacteroidota</taxon>
        <taxon>Flavobacteriia</taxon>
        <taxon>Flavobacteriales</taxon>
        <taxon>Flavobacteriaceae</taxon>
        <taxon>Salegentibacter</taxon>
    </lineage>
</organism>
<dbReference type="InterPro" id="IPR002729">
    <property type="entry name" value="CRISPR-assoc_Cas1"/>
</dbReference>
<keyword evidence="12" id="KW-1185">Reference proteome</keyword>
<comment type="similarity">
    <text evidence="10">Belongs to the CRISPR-associated endonuclease Cas1 family.</text>
</comment>
<proteinExistence type="inferred from homology"/>
<feature type="binding site" evidence="10">
    <location>
        <position position="222"/>
    </location>
    <ligand>
        <name>Mn(2+)</name>
        <dbReference type="ChEBI" id="CHEBI:29035"/>
    </ligand>
</feature>
<dbReference type="GO" id="GO:0043571">
    <property type="term" value="P:maintenance of CRISPR repeat elements"/>
    <property type="evidence" value="ECO:0007669"/>
    <property type="project" value="UniProtKB-UniRule"/>
</dbReference>
<dbReference type="EC" id="3.1.-.-" evidence="10"/>
<keyword evidence="2 10" id="KW-0479">Metal-binding</keyword>
<evidence type="ECO:0000256" key="7">
    <source>
        <dbReference type="ARBA" id="ARBA00023125"/>
    </source>
</evidence>
<sequence length="298" mass="33662">MIKRTLFFGNPAYLSTKNEQLVVSFPEEGKEDKTVPIEDIGVLVLENPQITLTNGLITKLIQNKAAVVNCDKQHLPCSILQPLVGHTEQTERFSAQLSASLPLKKNLWQQTISAKISNQAQHLFRRNKNHKKLARWAGEVKSGDTENHEAVAAAHYWQNLFDIDGFTRFRHGAPPNNLLNYGYAILRAVTARALISSGLLPGVGIFHHNKYNAFALADDIMEPYRIFVDDLVYEILVSEENIDELTSDLKSQLLRIPALDVFIDGKWSPLMVALSRTTNSLYECFANLSRKILYPLYQ</sequence>
<dbReference type="GO" id="GO:0003677">
    <property type="term" value="F:DNA binding"/>
    <property type="evidence" value="ECO:0007669"/>
    <property type="project" value="UniProtKB-KW"/>
</dbReference>
<reference evidence="11 12" key="1">
    <citation type="submission" date="2016-10" db="EMBL/GenBank/DDBJ databases">
        <authorList>
            <person name="de Groot N.N."/>
        </authorList>
    </citation>
    <scope>NUCLEOTIDE SEQUENCE [LARGE SCALE GENOMIC DNA]</scope>
    <source>
        <strain evidence="11 12">DSM 17794</strain>
    </source>
</reference>
<dbReference type="NCBIfam" id="TIGR00287">
    <property type="entry name" value="cas1"/>
    <property type="match status" value="1"/>
</dbReference>
<keyword evidence="6 10" id="KW-0051">Antiviral defense</keyword>
<evidence type="ECO:0000256" key="3">
    <source>
        <dbReference type="ARBA" id="ARBA00022759"/>
    </source>
</evidence>
<feature type="binding site" evidence="10">
    <location>
        <position position="207"/>
    </location>
    <ligand>
        <name>Mn(2+)</name>
        <dbReference type="ChEBI" id="CHEBI:29035"/>
    </ligand>
</feature>
<gene>
    <name evidence="10" type="primary">cas1</name>
    <name evidence="11" type="ORF">SAMN05660413_02700</name>
</gene>
<comment type="subunit">
    <text evidence="9 10">Homodimer, forms a heterotetramer with a Cas2 homodimer.</text>
</comment>
<dbReference type="AlphaFoldDB" id="A0A1I5C4L1"/>
<dbReference type="GO" id="GO:0016787">
    <property type="term" value="F:hydrolase activity"/>
    <property type="evidence" value="ECO:0007669"/>
    <property type="project" value="UniProtKB-KW"/>
</dbReference>
<dbReference type="GO" id="GO:0046872">
    <property type="term" value="F:metal ion binding"/>
    <property type="evidence" value="ECO:0007669"/>
    <property type="project" value="UniProtKB-UniRule"/>
</dbReference>
<dbReference type="NCBIfam" id="TIGR03639">
    <property type="entry name" value="cas1_NMENI"/>
    <property type="match status" value="1"/>
</dbReference>
<dbReference type="PANTHER" id="PTHR34353:SF2">
    <property type="entry name" value="CRISPR-ASSOCIATED ENDONUCLEASE CAS1 1"/>
    <property type="match status" value="1"/>
</dbReference>
<dbReference type="Pfam" id="PF01867">
    <property type="entry name" value="Cas_Cas1"/>
    <property type="match status" value="1"/>
</dbReference>
<evidence type="ECO:0000256" key="1">
    <source>
        <dbReference type="ARBA" id="ARBA00022722"/>
    </source>
</evidence>
<keyword evidence="7 10" id="KW-0238">DNA-binding</keyword>
<keyword evidence="8 10" id="KW-0464">Manganese</keyword>
<evidence type="ECO:0000256" key="4">
    <source>
        <dbReference type="ARBA" id="ARBA00022801"/>
    </source>
</evidence>
<dbReference type="InterPro" id="IPR050646">
    <property type="entry name" value="Cas1"/>
</dbReference>
<dbReference type="InterPro" id="IPR042206">
    <property type="entry name" value="CRISPR-assoc_Cas1_C"/>
</dbReference>
<keyword evidence="4 10" id="KW-0378">Hydrolase</keyword>
<keyword evidence="1 10" id="KW-0540">Nuclease</keyword>
<evidence type="ECO:0000313" key="12">
    <source>
        <dbReference type="Proteomes" id="UP000199153"/>
    </source>
</evidence>
<dbReference type="EMBL" id="FOVL01000019">
    <property type="protein sequence ID" value="SFN81806.1"/>
    <property type="molecule type" value="Genomic_DNA"/>
</dbReference>